<reference evidence="6 10" key="1">
    <citation type="journal article" date="2016" name="BMC Genomics">
        <title>Type VI secretion systems of human gut Bacteroidales segregate into three genetic architectures, two of which are contained on mobile genetic elements.</title>
        <authorList>
            <person name="Coyne M.J."/>
            <person name="Roelofs K.G."/>
            <person name="Comstock L.E."/>
        </authorList>
    </citation>
    <scope>NUCLEOTIDE SEQUENCE [LARGE SCALE GENOMIC DNA]</scope>
    <source>
        <strain evidence="6 10">CL09T03C01</strain>
    </source>
</reference>
<protein>
    <submittedName>
        <fullName evidence="4 6">DNA-binding protein</fullName>
    </submittedName>
</protein>
<evidence type="ECO:0000313" key="13">
    <source>
        <dbReference type="Proteomes" id="UP000285305"/>
    </source>
</evidence>
<reference evidence="14 15" key="4">
    <citation type="journal article" date="2019" name="Nat. Med.">
        <title>A library of human gut bacterial isolates paired with longitudinal multiomics data enables mechanistic microbiome research.</title>
        <authorList>
            <person name="Poyet M."/>
            <person name="Groussin M."/>
            <person name="Gibbons S.M."/>
            <person name="Avila-Pacheco J."/>
            <person name="Jiang X."/>
            <person name="Kearney S.M."/>
            <person name="Perrotta A.R."/>
            <person name="Berdy B."/>
            <person name="Zhao S."/>
            <person name="Lieberman T.D."/>
            <person name="Swanson P.K."/>
            <person name="Smith M."/>
            <person name="Roesemann S."/>
            <person name="Alexander J.E."/>
            <person name="Rich S.A."/>
            <person name="Livny J."/>
            <person name="Vlamakis H."/>
            <person name="Clish C."/>
            <person name="Bullock K."/>
            <person name="Deik A."/>
            <person name="Scott J."/>
            <person name="Pierce K.A."/>
            <person name="Xavier R.J."/>
            <person name="Alm E.J."/>
        </authorList>
    </citation>
    <scope>NUCLEOTIDE SEQUENCE [LARGE SCALE GENOMIC DNA]</scope>
    <source>
        <strain evidence="4 14">BIOML-A17</strain>
        <strain evidence="5 15">BIOML-A6</strain>
    </source>
</reference>
<keyword evidence="10" id="KW-1185">Reference proteome</keyword>
<evidence type="ECO:0000313" key="4">
    <source>
        <dbReference type="EMBL" id="KAB5284225.1"/>
    </source>
</evidence>
<evidence type="ECO:0000313" key="8">
    <source>
        <dbReference type="EMBL" id="RHB33554.1"/>
    </source>
</evidence>
<dbReference type="Proteomes" id="UP000283482">
    <property type="component" value="Unassembled WGS sequence"/>
</dbReference>
<proteinExistence type="predicted"/>
<evidence type="ECO:0000313" key="6">
    <source>
        <dbReference type="EMBL" id="KWR57479.1"/>
    </source>
</evidence>
<evidence type="ECO:0000313" key="10">
    <source>
        <dbReference type="Proteomes" id="UP000056419"/>
    </source>
</evidence>
<dbReference type="GeneID" id="31796739"/>
<accession>A0A120A414</accession>
<dbReference type="PATRIC" id="fig|46506.5.peg.16"/>
<name>A0A120A414_BACSE</name>
<evidence type="ECO:0000313" key="11">
    <source>
        <dbReference type="Proteomes" id="UP000283482"/>
    </source>
</evidence>
<evidence type="ECO:0000313" key="7">
    <source>
        <dbReference type="EMBL" id="RGW35613.1"/>
    </source>
</evidence>
<dbReference type="Proteomes" id="UP000056419">
    <property type="component" value="Unassembled WGS sequence"/>
</dbReference>
<sequence>MIRYKKYQMTGEKSPLKGLWYARPLIEDTFDTERLAKHMANHNTPYSEGLIKGVLTDMISCTKELILDGKNVKLDDLAIFSVGIVSRKGAASAADFTLADNVKGLKLRARATGELSNAQINLEGQLKEAYKYNVDGSEPGSENKPGGDGGEEENPLG</sequence>
<evidence type="ECO:0000313" key="5">
    <source>
        <dbReference type="EMBL" id="KAB5315411.1"/>
    </source>
</evidence>
<dbReference type="EMBL" id="WCLP01000002">
    <property type="protein sequence ID" value="KAB5284225.1"/>
    <property type="molecule type" value="Genomic_DNA"/>
</dbReference>
<dbReference type="InterPro" id="IPR010992">
    <property type="entry name" value="IHF-like_DNA-bd_dom_sf"/>
</dbReference>
<dbReference type="RefSeq" id="WP_005653963.1">
    <property type="nucleotide sequence ID" value="NZ_AP031449.1"/>
</dbReference>
<dbReference type="EMBL" id="QSAF01000003">
    <property type="protein sequence ID" value="RGW35613.1"/>
    <property type="molecule type" value="Genomic_DNA"/>
</dbReference>
<dbReference type="AlphaFoldDB" id="A0A120A414"/>
<keyword evidence="1 6" id="KW-0238">DNA-binding</keyword>
<dbReference type="Proteomes" id="UP000285305">
    <property type="component" value="Unassembled WGS sequence"/>
</dbReference>
<gene>
    <name evidence="6" type="ORF">AA415_00012</name>
    <name evidence="9" type="ORF">DW853_06490</name>
    <name evidence="8" type="ORF">DW889_00425</name>
    <name evidence="7" type="ORF">DWV77_03370</name>
    <name evidence="5" type="ORF">F9958_05705</name>
    <name evidence="4" type="ORF">F9962_00780</name>
</gene>
<dbReference type="Pfam" id="PF18291">
    <property type="entry name" value="HU-HIG"/>
    <property type="match status" value="1"/>
</dbReference>
<dbReference type="EMBL" id="QSGN01000001">
    <property type="protein sequence ID" value="RHB33554.1"/>
    <property type="molecule type" value="Genomic_DNA"/>
</dbReference>
<dbReference type="GO" id="GO:0003677">
    <property type="term" value="F:DNA binding"/>
    <property type="evidence" value="ECO:0007669"/>
    <property type="project" value="UniProtKB-KW"/>
</dbReference>
<dbReference type="STRING" id="46506.AA415_00012"/>
<dbReference type="Proteomes" id="UP000285150">
    <property type="component" value="Unassembled WGS sequence"/>
</dbReference>
<dbReference type="SUPFAM" id="SSF47729">
    <property type="entry name" value="IHF-like DNA-binding proteins"/>
    <property type="match status" value="1"/>
</dbReference>
<evidence type="ECO:0000256" key="2">
    <source>
        <dbReference type="SAM" id="MobiDB-lite"/>
    </source>
</evidence>
<evidence type="ECO:0000313" key="14">
    <source>
        <dbReference type="Proteomes" id="UP000440773"/>
    </source>
</evidence>
<dbReference type="InterPro" id="IPR041607">
    <property type="entry name" value="HU-HIG"/>
</dbReference>
<organism evidence="6 10">
    <name type="scientific">Bacteroides stercoris</name>
    <dbReference type="NCBI Taxonomy" id="46506"/>
    <lineage>
        <taxon>Bacteria</taxon>
        <taxon>Pseudomonadati</taxon>
        <taxon>Bacteroidota</taxon>
        <taxon>Bacteroidia</taxon>
        <taxon>Bacteroidales</taxon>
        <taxon>Bacteroidaceae</taxon>
        <taxon>Bacteroides</taxon>
    </lineage>
</organism>
<dbReference type="EMBL" id="LRGC01000001">
    <property type="protein sequence ID" value="KWR57479.1"/>
    <property type="molecule type" value="Genomic_DNA"/>
</dbReference>
<evidence type="ECO:0000256" key="1">
    <source>
        <dbReference type="ARBA" id="ARBA00023125"/>
    </source>
</evidence>
<dbReference type="EMBL" id="QSHQ01000009">
    <property type="protein sequence ID" value="RHC30677.1"/>
    <property type="molecule type" value="Genomic_DNA"/>
</dbReference>
<evidence type="ECO:0000259" key="3">
    <source>
        <dbReference type="Pfam" id="PF18291"/>
    </source>
</evidence>
<evidence type="ECO:0000313" key="9">
    <source>
        <dbReference type="EMBL" id="RHC30677.1"/>
    </source>
</evidence>
<dbReference type="Proteomes" id="UP000467334">
    <property type="component" value="Unassembled WGS sequence"/>
</dbReference>
<feature type="domain" description="HU" evidence="3">
    <location>
        <begin position="2"/>
        <end position="107"/>
    </location>
</feature>
<reference evidence="11 12" key="3">
    <citation type="submission" date="2018-08" db="EMBL/GenBank/DDBJ databases">
        <title>A genome reference for cultivated species of the human gut microbiota.</title>
        <authorList>
            <person name="Zou Y."/>
            <person name="Xue W."/>
            <person name="Luo G."/>
        </authorList>
    </citation>
    <scope>NUCLEOTIDE SEQUENCE [LARGE SCALE GENOMIC DNA]</scope>
    <source>
        <strain evidence="7 12">AF12-7</strain>
        <strain evidence="9 13">AM36-9BH</strain>
        <strain evidence="8 11">AM40-34</strain>
    </source>
</reference>
<comment type="caution">
    <text evidence="6">The sequence shown here is derived from an EMBL/GenBank/DDBJ whole genome shotgun (WGS) entry which is preliminary data.</text>
</comment>
<dbReference type="Proteomes" id="UP000440773">
    <property type="component" value="Unassembled WGS sequence"/>
</dbReference>
<reference evidence="6" key="2">
    <citation type="submission" date="2016-01" db="EMBL/GenBank/DDBJ databases">
        <authorList>
            <person name="McClelland M."/>
            <person name="Jain A."/>
            <person name="Saraogi P."/>
            <person name="Mendelson R."/>
            <person name="Westerman R."/>
            <person name="SanMiguel P."/>
            <person name="Csonka L."/>
        </authorList>
    </citation>
    <scope>NUCLEOTIDE SEQUENCE</scope>
    <source>
        <strain evidence="6">CL09T03C01</strain>
    </source>
</reference>
<evidence type="ECO:0000313" key="12">
    <source>
        <dbReference type="Proteomes" id="UP000285150"/>
    </source>
</evidence>
<dbReference type="EMBL" id="WCLE01000008">
    <property type="protein sequence ID" value="KAB5315411.1"/>
    <property type="molecule type" value="Genomic_DNA"/>
</dbReference>
<feature type="region of interest" description="Disordered" evidence="2">
    <location>
        <begin position="133"/>
        <end position="157"/>
    </location>
</feature>
<evidence type="ECO:0000313" key="15">
    <source>
        <dbReference type="Proteomes" id="UP000467334"/>
    </source>
</evidence>